<dbReference type="GO" id="GO:0005739">
    <property type="term" value="C:mitochondrion"/>
    <property type="evidence" value="ECO:0007669"/>
    <property type="project" value="UniProtKB-SubCell"/>
</dbReference>
<gene>
    <name evidence="3" type="ORF">G6F50_011262</name>
</gene>
<dbReference type="InterPro" id="IPR018828">
    <property type="entry name" value="RRG7"/>
</dbReference>
<reference evidence="3 4" key="1">
    <citation type="journal article" date="2020" name="Microb. Genom.">
        <title>Genetic diversity of clinical and environmental Mucorales isolates obtained from an investigation of mucormycosis cases among solid organ transplant recipients.</title>
        <authorList>
            <person name="Nguyen M.H."/>
            <person name="Kaul D."/>
            <person name="Muto C."/>
            <person name="Cheng S.J."/>
            <person name="Richter R.A."/>
            <person name="Bruno V.M."/>
            <person name="Liu G."/>
            <person name="Beyhan S."/>
            <person name="Sundermann A.J."/>
            <person name="Mounaud S."/>
            <person name="Pasculle A.W."/>
            <person name="Nierman W.C."/>
            <person name="Driscoll E."/>
            <person name="Cumbie R."/>
            <person name="Clancy C.J."/>
            <person name="Dupont C.L."/>
        </authorList>
    </citation>
    <scope>NUCLEOTIDE SEQUENCE [LARGE SCALE GENOMIC DNA]</scope>
    <source>
        <strain evidence="3 4">GL24</strain>
    </source>
</reference>
<dbReference type="PANTHER" id="PTHR28133:SF1">
    <property type="entry name" value="REQUIRED FOR RESPIRATORY GROWTH PROTEIN 7, MITOCHONDRIAL"/>
    <property type="match status" value="1"/>
</dbReference>
<evidence type="ECO:0008006" key="5">
    <source>
        <dbReference type="Google" id="ProtNLM"/>
    </source>
</evidence>
<dbReference type="Proteomes" id="UP000740926">
    <property type="component" value="Unassembled WGS sequence"/>
</dbReference>
<dbReference type="PANTHER" id="PTHR28133">
    <property type="entry name" value="REQUIRED FOR RESPIRATORY GROWTH PROTEIN 7, MITOCHONDRIAL"/>
    <property type="match status" value="1"/>
</dbReference>
<dbReference type="AlphaFoldDB" id="A0A9P6YTB4"/>
<comment type="caution">
    <text evidence="3">The sequence shown here is derived from an EMBL/GenBank/DDBJ whole genome shotgun (WGS) entry which is preliminary data.</text>
</comment>
<name>A0A9P6YTB4_9FUNG</name>
<dbReference type="Pfam" id="PF10356">
    <property type="entry name" value="RRG7"/>
    <property type="match status" value="1"/>
</dbReference>
<organism evidence="3 4">
    <name type="scientific">Rhizopus delemar</name>
    <dbReference type="NCBI Taxonomy" id="936053"/>
    <lineage>
        <taxon>Eukaryota</taxon>
        <taxon>Fungi</taxon>
        <taxon>Fungi incertae sedis</taxon>
        <taxon>Mucoromycota</taxon>
        <taxon>Mucoromycotina</taxon>
        <taxon>Mucoromycetes</taxon>
        <taxon>Mucorales</taxon>
        <taxon>Mucorineae</taxon>
        <taxon>Rhizopodaceae</taxon>
        <taxon>Rhizopus</taxon>
    </lineage>
</organism>
<keyword evidence="4" id="KW-1185">Reference proteome</keyword>
<evidence type="ECO:0000256" key="2">
    <source>
        <dbReference type="ARBA" id="ARBA00023128"/>
    </source>
</evidence>
<sequence>MRCFQRLYSTTPLRLDAFLKQAKETTSNHYRGTLFELQTLYALESTAKMQLVHVGGKSDGGVDLRGQWLCHHVIVQCKNVKEGCSPEHLRGLMGTASLFGTRKKMISILATRGSGTYTPDVLSHFNTSPLPLGLAGVNDITLTSLMFNKAAQSLLKNRVNISTVFDTLGNETLHIDLLE</sequence>
<comment type="subcellular location">
    <subcellularLocation>
        <location evidence="1">Mitochondrion</location>
    </subcellularLocation>
</comment>
<proteinExistence type="predicted"/>
<evidence type="ECO:0000313" key="3">
    <source>
        <dbReference type="EMBL" id="KAG1564192.1"/>
    </source>
</evidence>
<protein>
    <recommendedName>
        <fullName evidence="5">Restriction endonuclease type IV Mrr domain-containing protein</fullName>
    </recommendedName>
</protein>
<evidence type="ECO:0000256" key="1">
    <source>
        <dbReference type="ARBA" id="ARBA00004173"/>
    </source>
</evidence>
<keyword evidence="2" id="KW-0496">Mitochondrion</keyword>
<dbReference type="EMBL" id="JAANIU010002790">
    <property type="protein sequence ID" value="KAG1564192.1"/>
    <property type="molecule type" value="Genomic_DNA"/>
</dbReference>
<evidence type="ECO:0000313" key="4">
    <source>
        <dbReference type="Proteomes" id="UP000740926"/>
    </source>
</evidence>
<accession>A0A9P6YTB4</accession>